<dbReference type="Gene3D" id="3.40.30.10">
    <property type="entry name" value="Glutaredoxin"/>
    <property type="match status" value="1"/>
</dbReference>
<dbReference type="EMBL" id="JAANAS010000002">
    <property type="protein sequence ID" value="NGZ88908.1"/>
    <property type="molecule type" value="Genomic_DNA"/>
</dbReference>
<evidence type="ECO:0000313" key="1">
    <source>
        <dbReference type="EMBL" id="NGZ88908.1"/>
    </source>
</evidence>
<keyword evidence="2" id="KW-1185">Reference proteome</keyword>
<reference evidence="1" key="1">
    <citation type="submission" date="2020-03" db="EMBL/GenBank/DDBJ databases">
        <title>Psychroflexus Maritimus sp. nov., isolate from marine sediment.</title>
        <authorList>
            <person name="Zhong Y.-L."/>
        </authorList>
    </citation>
    <scope>NUCLEOTIDE SEQUENCE</scope>
    <source>
        <strain evidence="1">C1</strain>
    </source>
</reference>
<dbReference type="InterPro" id="IPR036249">
    <property type="entry name" value="Thioredoxin-like_sf"/>
</dbReference>
<evidence type="ECO:0000313" key="2">
    <source>
        <dbReference type="Proteomes" id="UP000643701"/>
    </source>
</evidence>
<dbReference type="RefSeq" id="WP_166399178.1">
    <property type="nucleotide sequence ID" value="NZ_JAANAS010000002.1"/>
</dbReference>
<organism evidence="1 2">
    <name type="scientific">Psychroflexus maritimus</name>
    <dbReference type="NCBI Taxonomy" id="2714865"/>
    <lineage>
        <taxon>Bacteria</taxon>
        <taxon>Pseudomonadati</taxon>
        <taxon>Bacteroidota</taxon>
        <taxon>Flavobacteriia</taxon>
        <taxon>Flavobacteriales</taxon>
        <taxon>Flavobacteriaceae</taxon>
        <taxon>Psychroflexus</taxon>
    </lineage>
</organism>
<proteinExistence type="predicted"/>
<dbReference type="Proteomes" id="UP000643701">
    <property type="component" value="Unassembled WGS sequence"/>
</dbReference>
<sequence length="231" mass="27327">MVKKLLFIIFMFYSSLYAQQQIELNDEAKVFFSEQIRGHYKSHIKKIEKLELLQKYKEAEDLANQFIQEYIIGSYMDNFSLKCIKSGKCYLDDYVKPMLLLSYASWSVPTNGEIEALNRVAKAYCKEIDFAILYWDNRKDARKNSRKFNSKVEILYVDELTNRYASTIKMLKHSFGIPTTFVIAGDKRLLDMQTNIQNPYNLNKKEAIENCKKSFEKHITTIREYENKTTY</sequence>
<comment type="caution">
    <text evidence="1">The sequence shown here is derived from an EMBL/GenBank/DDBJ whole genome shotgun (WGS) entry which is preliminary data.</text>
</comment>
<dbReference type="SUPFAM" id="SSF52833">
    <property type="entry name" value="Thioredoxin-like"/>
    <property type="match status" value="1"/>
</dbReference>
<protein>
    <submittedName>
        <fullName evidence="1">TlpA family protein disulfide reductase</fullName>
    </submittedName>
</protein>
<name>A0A967DYA6_9FLAO</name>
<accession>A0A967DYA6</accession>
<dbReference type="AlphaFoldDB" id="A0A967DYA6"/>
<gene>
    <name evidence="1" type="ORF">G7034_01420</name>
</gene>